<dbReference type="GO" id="GO:0008270">
    <property type="term" value="F:zinc ion binding"/>
    <property type="evidence" value="ECO:0007669"/>
    <property type="project" value="UniProtKB-KW"/>
</dbReference>
<dbReference type="Gene3D" id="3.30.160.60">
    <property type="entry name" value="Classic Zinc Finger"/>
    <property type="match status" value="1"/>
</dbReference>
<protein>
    <recommendedName>
        <fullName evidence="2">C2H2-type domain-containing protein</fullName>
    </recommendedName>
</protein>
<evidence type="ECO:0000259" key="2">
    <source>
        <dbReference type="PROSITE" id="PS50157"/>
    </source>
</evidence>
<dbReference type="SUPFAM" id="SSF57667">
    <property type="entry name" value="beta-beta-alpha zinc fingers"/>
    <property type="match status" value="1"/>
</dbReference>
<dbReference type="SMART" id="SM00355">
    <property type="entry name" value="ZnF_C2H2"/>
    <property type="match status" value="2"/>
</dbReference>
<accession>A0A7R9JTI0</accession>
<feature type="domain" description="C2H2-type" evidence="2">
    <location>
        <begin position="188"/>
        <end position="215"/>
    </location>
</feature>
<dbReference type="InterPro" id="IPR036236">
    <property type="entry name" value="Znf_C2H2_sf"/>
</dbReference>
<reference evidence="3" key="1">
    <citation type="submission" date="2020-11" db="EMBL/GenBank/DDBJ databases">
        <authorList>
            <person name="Tran Van P."/>
        </authorList>
    </citation>
    <scope>NUCLEOTIDE SEQUENCE</scope>
</reference>
<feature type="domain" description="C2H2-type" evidence="2">
    <location>
        <begin position="214"/>
        <end position="237"/>
    </location>
</feature>
<gene>
    <name evidence="3" type="ORF">TGEB3V08_LOCUS3074</name>
</gene>
<keyword evidence="1" id="KW-0863">Zinc-finger</keyword>
<dbReference type="AlphaFoldDB" id="A0A7R9JTI0"/>
<dbReference type="EMBL" id="OE839954">
    <property type="protein sequence ID" value="CAD7589081.1"/>
    <property type="molecule type" value="Genomic_DNA"/>
</dbReference>
<evidence type="ECO:0000313" key="3">
    <source>
        <dbReference type="EMBL" id="CAD7589081.1"/>
    </source>
</evidence>
<evidence type="ECO:0000256" key="1">
    <source>
        <dbReference type="PROSITE-ProRule" id="PRU00042"/>
    </source>
</evidence>
<proteinExistence type="predicted"/>
<keyword evidence="1" id="KW-0862">Zinc</keyword>
<dbReference type="PROSITE" id="PS00028">
    <property type="entry name" value="ZINC_FINGER_C2H2_1"/>
    <property type="match status" value="2"/>
</dbReference>
<keyword evidence="1" id="KW-0479">Metal-binding</keyword>
<name>A0A7R9JTI0_TIMGE</name>
<organism evidence="3">
    <name type="scientific">Timema genevievae</name>
    <name type="common">Walking stick</name>
    <dbReference type="NCBI Taxonomy" id="629358"/>
    <lineage>
        <taxon>Eukaryota</taxon>
        <taxon>Metazoa</taxon>
        <taxon>Ecdysozoa</taxon>
        <taxon>Arthropoda</taxon>
        <taxon>Hexapoda</taxon>
        <taxon>Insecta</taxon>
        <taxon>Pterygota</taxon>
        <taxon>Neoptera</taxon>
        <taxon>Polyneoptera</taxon>
        <taxon>Phasmatodea</taxon>
        <taxon>Timematodea</taxon>
        <taxon>Timematoidea</taxon>
        <taxon>Timematidae</taxon>
        <taxon>Timema</taxon>
    </lineage>
</organism>
<dbReference type="Pfam" id="PF00096">
    <property type="entry name" value="zf-C2H2"/>
    <property type="match status" value="2"/>
</dbReference>
<sequence>MAVFPIRDGDMAQLVFLCETRLSTSPDVAAVGTQTETKGLFDNRGGGKNQFTTAPEGDTGKLPFLPPTGVLLAQDTTGTPVISSDSGAGIGSFTSCSDGTSSKRTYMPAQDAASTSLTPLDGVTSKGQFMVGLSLSGQDGAAGELQFTAVQAGAAGEVQFTTVPASGSRFMMSGPPTDSMLSTEGLGYVCKICGKAFRRQNSCYDHMAYHQGTTRCTVCNVMLSRKGNMKRHMRMVHGITEEPPQGSESLGNLSGVEWPRRGAMLLQRWRWYRQTLVSAHITCANCPSTAALKEDSPCEVSTNRLAAATLSTGLSLTHTHAQ</sequence>
<dbReference type="InterPro" id="IPR013087">
    <property type="entry name" value="Znf_C2H2_type"/>
</dbReference>
<dbReference type="PROSITE" id="PS50157">
    <property type="entry name" value="ZINC_FINGER_C2H2_2"/>
    <property type="match status" value="2"/>
</dbReference>